<dbReference type="Gene3D" id="1.20.120.450">
    <property type="entry name" value="dinb family like domain"/>
    <property type="match status" value="1"/>
</dbReference>
<evidence type="ECO:0000313" key="2">
    <source>
        <dbReference type="Proteomes" id="UP000199202"/>
    </source>
</evidence>
<protein>
    <recommendedName>
        <fullName evidence="3">DinB superfamily protein</fullName>
    </recommendedName>
</protein>
<accession>A0A1G8Y1P8</accession>
<dbReference type="EMBL" id="FNDJ01000013">
    <property type="protein sequence ID" value="SDJ96025.1"/>
    <property type="molecule type" value="Genomic_DNA"/>
</dbReference>
<dbReference type="SUPFAM" id="SSF109854">
    <property type="entry name" value="DinB/YfiT-like putative metalloenzymes"/>
    <property type="match status" value="1"/>
</dbReference>
<dbReference type="Pfam" id="PF04978">
    <property type="entry name" value="MST"/>
    <property type="match status" value="1"/>
</dbReference>
<organism evidence="1 2">
    <name type="scientific">Nonomuraea jiangxiensis</name>
    <dbReference type="NCBI Taxonomy" id="633440"/>
    <lineage>
        <taxon>Bacteria</taxon>
        <taxon>Bacillati</taxon>
        <taxon>Actinomycetota</taxon>
        <taxon>Actinomycetes</taxon>
        <taxon>Streptosporangiales</taxon>
        <taxon>Streptosporangiaceae</taxon>
        <taxon>Nonomuraea</taxon>
    </lineage>
</organism>
<name>A0A1G8Y1P8_9ACTN</name>
<dbReference type="InterPro" id="IPR007061">
    <property type="entry name" value="MST-like"/>
</dbReference>
<sequence length="166" mass="18177">MASTSTMTAEAAALRHFLDAQRASALAILDGLTDEQLRTSVLPSGWTPLGLIKHLAYAERHWFQRVFRGTVADVPWPDDDEELMTSAHPVAEVFAFYREQCERGNALLATTPLDAKPAGRHGGNADDETADLRGIVLHMIEETARHLGHLDAARELLDGRTGLGPR</sequence>
<evidence type="ECO:0000313" key="1">
    <source>
        <dbReference type="EMBL" id="SDJ96025.1"/>
    </source>
</evidence>
<dbReference type="RefSeq" id="WP_245765313.1">
    <property type="nucleotide sequence ID" value="NZ_FNDJ01000013.1"/>
</dbReference>
<dbReference type="STRING" id="633440.SAMN05421869_113127"/>
<evidence type="ECO:0008006" key="3">
    <source>
        <dbReference type="Google" id="ProtNLM"/>
    </source>
</evidence>
<keyword evidence="2" id="KW-1185">Reference proteome</keyword>
<gene>
    <name evidence="1" type="ORF">SAMN05421869_113127</name>
</gene>
<dbReference type="Proteomes" id="UP000199202">
    <property type="component" value="Unassembled WGS sequence"/>
</dbReference>
<proteinExistence type="predicted"/>
<dbReference type="AlphaFoldDB" id="A0A1G8Y1P8"/>
<dbReference type="InterPro" id="IPR034660">
    <property type="entry name" value="DinB/YfiT-like"/>
</dbReference>
<reference evidence="1 2" key="1">
    <citation type="submission" date="2016-10" db="EMBL/GenBank/DDBJ databases">
        <authorList>
            <person name="de Groot N.N."/>
        </authorList>
    </citation>
    <scope>NUCLEOTIDE SEQUENCE [LARGE SCALE GENOMIC DNA]</scope>
    <source>
        <strain evidence="1 2">CGMCC 4.6533</strain>
    </source>
</reference>